<name>A0AAE0RM48_9BIVA</name>
<accession>A0AAE0RM48</accession>
<dbReference type="AlphaFoldDB" id="A0AAE0RM48"/>
<evidence type="ECO:0000313" key="3">
    <source>
        <dbReference type="EMBL" id="KAK3576071.1"/>
    </source>
</evidence>
<dbReference type="GO" id="GO:0004531">
    <property type="term" value="F:deoxyribonuclease II activity"/>
    <property type="evidence" value="ECO:0007669"/>
    <property type="project" value="InterPro"/>
</dbReference>
<organism evidence="3 4">
    <name type="scientific">Potamilus streckersoni</name>
    <dbReference type="NCBI Taxonomy" id="2493646"/>
    <lineage>
        <taxon>Eukaryota</taxon>
        <taxon>Metazoa</taxon>
        <taxon>Spiralia</taxon>
        <taxon>Lophotrochozoa</taxon>
        <taxon>Mollusca</taxon>
        <taxon>Bivalvia</taxon>
        <taxon>Autobranchia</taxon>
        <taxon>Heteroconchia</taxon>
        <taxon>Palaeoheterodonta</taxon>
        <taxon>Unionida</taxon>
        <taxon>Unionoidea</taxon>
        <taxon>Unionidae</taxon>
        <taxon>Ambleminae</taxon>
        <taxon>Lampsilini</taxon>
        <taxon>Potamilus</taxon>
    </lineage>
</organism>
<comment type="caution">
    <text evidence="3">The sequence shown here is derived from an EMBL/GenBank/DDBJ whole genome shotgun (WGS) entry which is preliminary data.</text>
</comment>
<dbReference type="Pfam" id="PF03265">
    <property type="entry name" value="DNase_II"/>
    <property type="match status" value="1"/>
</dbReference>
<comment type="similarity">
    <text evidence="1">Belongs to the DNase II family.</text>
</comment>
<dbReference type="PANTHER" id="PTHR10858">
    <property type="entry name" value="DEOXYRIBONUCLEASE II"/>
    <property type="match status" value="1"/>
</dbReference>
<dbReference type="GO" id="GO:0006309">
    <property type="term" value="P:apoptotic DNA fragmentation"/>
    <property type="evidence" value="ECO:0007669"/>
    <property type="project" value="TreeGrafter"/>
</dbReference>
<evidence type="ECO:0000256" key="1">
    <source>
        <dbReference type="ARBA" id="ARBA00007527"/>
    </source>
</evidence>
<sequence>MYLMYNDETPTSLSDSLVYGHTKGVVAFGKSAGFWMLHSTPKFPPRQAEGYTWPASGDIYGQTFLCISLSKSTIENLGIQLQYNYPQIYDRYFPESLAAQYPQMAAVAMASSQKHPTKEPWYRQTRLSSLGGQEFRSFAKFSKFGKDLYSNWLAESLGSDLYVETWQKGAKKYKLNSSCTTQFKVYNVEDITFSDKVTFKETKDHSKWAITTNSDSKIWTCIGDINRMSSQFHRAGGTACFQNPSVWKNFHMLISDYEPCPRH</sequence>
<keyword evidence="2" id="KW-0378">Hydrolase</keyword>
<dbReference type="Proteomes" id="UP001195483">
    <property type="component" value="Unassembled WGS sequence"/>
</dbReference>
<dbReference type="EMBL" id="JAEAOA010001139">
    <property type="protein sequence ID" value="KAK3576071.1"/>
    <property type="molecule type" value="Genomic_DNA"/>
</dbReference>
<evidence type="ECO:0000256" key="2">
    <source>
        <dbReference type="ARBA" id="ARBA00022801"/>
    </source>
</evidence>
<dbReference type="CDD" id="cd09121">
    <property type="entry name" value="PLDc_DNaseII_2"/>
    <property type="match status" value="1"/>
</dbReference>
<evidence type="ECO:0000313" key="4">
    <source>
        <dbReference type="Proteomes" id="UP001195483"/>
    </source>
</evidence>
<keyword evidence="4" id="KW-1185">Reference proteome</keyword>
<reference evidence="3" key="2">
    <citation type="journal article" date="2021" name="Genome Biol. Evol.">
        <title>Developing a high-quality reference genome for a parasitic bivalve with doubly uniparental inheritance (Bivalvia: Unionida).</title>
        <authorList>
            <person name="Smith C.H."/>
        </authorList>
    </citation>
    <scope>NUCLEOTIDE SEQUENCE</scope>
    <source>
        <strain evidence="3">CHS0354</strain>
        <tissue evidence="3">Mantle</tissue>
    </source>
</reference>
<reference evidence="3" key="1">
    <citation type="journal article" date="2021" name="Genome Biol. Evol.">
        <title>A High-Quality Reference Genome for a Parasitic Bivalve with Doubly Uniparental Inheritance (Bivalvia: Unionida).</title>
        <authorList>
            <person name="Smith C.H."/>
        </authorList>
    </citation>
    <scope>NUCLEOTIDE SEQUENCE</scope>
    <source>
        <strain evidence="3">CHS0354</strain>
    </source>
</reference>
<protein>
    <submittedName>
        <fullName evidence="3">Uncharacterized protein</fullName>
    </submittedName>
</protein>
<gene>
    <name evidence="3" type="ORF">CHS0354_018342</name>
</gene>
<dbReference type="PANTHER" id="PTHR10858:SF23">
    <property type="entry name" value="DEOXYRIBONUCLEASE II"/>
    <property type="match status" value="1"/>
</dbReference>
<reference evidence="3" key="3">
    <citation type="submission" date="2023-05" db="EMBL/GenBank/DDBJ databases">
        <authorList>
            <person name="Smith C.H."/>
        </authorList>
    </citation>
    <scope>NUCLEOTIDE SEQUENCE</scope>
    <source>
        <strain evidence="3">CHS0354</strain>
        <tissue evidence="3">Mantle</tissue>
    </source>
</reference>
<proteinExistence type="inferred from homology"/>
<dbReference type="InterPro" id="IPR004947">
    <property type="entry name" value="DNase_II"/>
</dbReference>